<comment type="caution">
    <text evidence="2">The sequence shown here is derived from an EMBL/GenBank/DDBJ whole genome shotgun (WGS) entry which is preliminary data.</text>
</comment>
<sequence length="291" mass="31831">MSDDEPGAPRPRASPPPPPSPQNEEDLAAAHQWSDGEAEHLDPSSKGKGKARELYPDEEDPDDTQEYPPVNDDEAETRRVEETLKRWEVAERMKRKAARESALEPQAPSLLVNVTRRASLLWPGRNAQNPHNINPSLGTHTALNTQDSADVAPLDDIVTPTPSPTHSEHSNPFANPDPFSDAEAVMSPSADPPPPTPQLEKEDAIAMTAPRRPALLSASSSIRRPPTPKPLGLPPPRAPPPPLPENTPPPIPIPDEEEPKETRWWHDWLCGFGEGSDRGGDHQSGRTNPFE</sequence>
<evidence type="ECO:0000313" key="2">
    <source>
        <dbReference type="EMBL" id="KAJ7703289.1"/>
    </source>
</evidence>
<accession>A0AAD7E0N2</accession>
<evidence type="ECO:0000256" key="1">
    <source>
        <dbReference type="SAM" id="MobiDB-lite"/>
    </source>
</evidence>
<dbReference type="EMBL" id="JARKIE010000013">
    <property type="protein sequence ID" value="KAJ7703289.1"/>
    <property type="molecule type" value="Genomic_DNA"/>
</dbReference>
<feature type="compositionally biased region" description="Acidic residues" evidence="1">
    <location>
        <begin position="56"/>
        <end position="75"/>
    </location>
</feature>
<feature type="compositionally biased region" description="Pro residues" evidence="1">
    <location>
        <begin position="225"/>
        <end position="253"/>
    </location>
</feature>
<protein>
    <submittedName>
        <fullName evidence="2">Uncharacterized protein</fullName>
    </submittedName>
</protein>
<evidence type="ECO:0000313" key="3">
    <source>
        <dbReference type="Proteomes" id="UP001221757"/>
    </source>
</evidence>
<proteinExistence type="predicted"/>
<organism evidence="2 3">
    <name type="scientific">Mycena rosella</name>
    <name type="common">Pink bonnet</name>
    <name type="synonym">Agaricus rosellus</name>
    <dbReference type="NCBI Taxonomy" id="1033263"/>
    <lineage>
        <taxon>Eukaryota</taxon>
        <taxon>Fungi</taxon>
        <taxon>Dikarya</taxon>
        <taxon>Basidiomycota</taxon>
        <taxon>Agaricomycotina</taxon>
        <taxon>Agaricomycetes</taxon>
        <taxon>Agaricomycetidae</taxon>
        <taxon>Agaricales</taxon>
        <taxon>Marasmiineae</taxon>
        <taxon>Mycenaceae</taxon>
        <taxon>Mycena</taxon>
    </lineage>
</organism>
<dbReference type="Proteomes" id="UP001221757">
    <property type="component" value="Unassembled WGS sequence"/>
</dbReference>
<gene>
    <name evidence="2" type="ORF">B0H17DRAFT_1167049</name>
</gene>
<feature type="compositionally biased region" description="Basic and acidic residues" evidence="1">
    <location>
        <begin position="37"/>
        <end position="55"/>
    </location>
</feature>
<feature type="region of interest" description="Disordered" evidence="1">
    <location>
        <begin position="1"/>
        <end position="82"/>
    </location>
</feature>
<feature type="compositionally biased region" description="Basic and acidic residues" evidence="1">
    <location>
        <begin position="275"/>
        <end position="284"/>
    </location>
</feature>
<reference evidence="2" key="1">
    <citation type="submission" date="2023-03" db="EMBL/GenBank/DDBJ databases">
        <title>Massive genome expansion in bonnet fungi (Mycena s.s.) driven by repeated elements and novel gene families across ecological guilds.</title>
        <authorList>
            <consortium name="Lawrence Berkeley National Laboratory"/>
            <person name="Harder C.B."/>
            <person name="Miyauchi S."/>
            <person name="Viragh M."/>
            <person name="Kuo A."/>
            <person name="Thoen E."/>
            <person name="Andreopoulos B."/>
            <person name="Lu D."/>
            <person name="Skrede I."/>
            <person name="Drula E."/>
            <person name="Henrissat B."/>
            <person name="Morin E."/>
            <person name="Kohler A."/>
            <person name="Barry K."/>
            <person name="LaButti K."/>
            <person name="Morin E."/>
            <person name="Salamov A."/>
            <person name="Lipzen A."/>
            <person name="Mereny Z."/>
            <person name="Hegedus B."/>
            <person name="Baldrian P."/>
            <person name="Stursova M."/>
            <person name="Weitz H."/>
            <person name="Taylor A."/>
            <person name="Grigoriev I.V."/>
            <person name="Nagy L.G."/>
            <person name="Martin F."/>
            <person name="Kauserud H."/>
        </authorList>
    </citation>
    <scope>NUCLEOTIDE SEQUENCE</scope>
    <source>
        <strain evidence="2">CBHHK067</strain>
    </source>
</reference>
<dbReference type="AlphaFoldDB" id="A0AAD7E0N2"/>
<name>A0AAD7E0N2_MYCRO</name>
<keyword evidence="3" id="KW-1185">Reference proteome</keyword>
<feature type="compositionally biased region" description="Pro residues" evidence="1">
    <location>
        <begin position="8"/>
        <end position="21"/>
    </location>
</feature>
<feature type="region of interest" description="Disordered" evidence="1">
    <location>
        <begin position="148"/>
        <end position="291"/>
    </location>
</feature>